<keyword evidence="6 10" id="KW-0547">Nucleotide-binding</keyword>
<comment type="subcellular location">
    <subcellularLocation>
        <location evidence="10">Cytoplasm</location>
    </subcellularLocation>
</comment>
<feature type="binding site" evidence="10">
    <location>
        <position position="241"/>
    </location>
    <ligand>
        <name>ATP</name>
        <dbReference type="ChEBI" id="CHEBI:30616"/>
        <note>ligand shared between two neighboring subunits</note>
    </ligand>
</feature>
<comment type="catalytic activity">
    <reaction evidence="10">
        <text>L-methionine + ATP + H2O = S-adenosyl-L-methionine + phosphate + diphosphate</text>
        <dbReference type="Rhea" id="RHEA:21080"/>
        <dbReference type="ChEBI" id="CHEBI:15377"/>
        <dbReference type="ChEBI" id="CHEBI:30616"/>
        <dbReference type="ChEBI" id="CHEBI:33019"/>
        <dbReference type="ChEBI" id="CHEBI:43474"/>
        <dbReference type="ChEBI" id="CHEBI:57844"/>
        <dbReference type="ChEBI" id="CHEBI:59789"/>
        <dbReference type="EC" id="2.5.1.6"/>
    </reaction>
</comment>
<evidence type="ECO:0000256" key="9">
    <source>
        <dbReference type="ARBA" id="ARBA00022958"/>
    </source>
</evidence>
<dbReference type="PROSITE" id="PS00376">
    <property type="entry name" value="ADOMET_SYNTHASE_1"/>
    <property type="match status" value="1"/>
</dbReference>
<dbReference type="RefSeq" id="WP_135269777.1">
    <property type="nucleotide sequence ID" value="NZ_SRIB01000001.1"/>
</dbReference>
<dbReference type="EMBL" id="SRIB01000001">
    <property type="protein sequence ID" value="TFZ41628.1"/>
    <property type="molecule type" value="Genomic_DNA"/>
</dbReference>
<dbReference type="Pfam" id="PF02772">
    <property type="entry name" value="S-AdoMet_synt_M"/>
    <property type="match status" value="1"/>
</dbReference>
<dbReference type="InterPro" id="IPR022629">
    <property type="entry name" value="S-AdoMet_synt_central"/>
</dbReference>
<keyword evidence="7 10" id="KW-0067">ATP-binding</keyword>
<comment type="caution">
    <text evidence="15">The sequence shown here is derived from an EMBL/GenBank/DDBJ whole genome shotgun (WGS) entry which is preliminary data.</text>
</comment>
<dbReference type="InterPro" id="IPR002133">
    <property type="entry name" value="S-AdoMet_synthetase"/>
</dbReference>
<feature type="binding site" description="in other chain" evidence="10">
    <location>
        <position position="272"/>
    </location>
    <ligand>
        <name>L-methionine</name>
        <dbReference type="ChEBI" id="CHEBI:57844"/>
        <note>ligand shared between two neighboring subunits</note>
    </ligand>
</feature>
<comment type="pathway">
    <text evidence="1 10">Amino-acid biosynthesis; S-adenosyl-L-methionine biosynthesis; S-adenosyl-L-methionine from L-methionine: step 1/1.</text>
</comment>
<keyword evidence="16" id="KW-1185">Reference proteome</keyword>
<feature type="region of interest" description="Flexible loop" evidence="10">
    <location>
        <begin position="92"/>
        <end position="102"/>
    </location>
</feature>
<name>A0A4Z0D9N6_9FIRM</name>
<keyword evidence="10" id="KW-0963">Cytoplasm</keyword>
<dbReference type="GO" id="GO:0006730">
    <property type="term" value="P:one-carbon metabolic process"/>
    <property type="evidence" value="ECO:0007669"/>
    <property type="project" value="UniProtKB-KW"/>
</dbReference>
<keyword evidence="8 10" id="KW-0460">Magnesium</keyword>
<gene>
    <name evidence="10" type="primary">metK</name>
    <name evidence="15" type="ORF">E4100_00370</name>
</gene>
<evidence type="ECO:0000313" key="15">
    <source>
        <dbReference type="EMBL" id="TFZ41628.1"/>
    </source>
</evidence>
<evidence type="ECO:0000256" key="5">
    <source>
        <dbReference type="ARBA" id="ARBA00022723"/>
    </source>
</evidence>
<feature type="binding site" description="in other chain" evidence="10">
    <location>
        <begin position="247"/>
        <end position="248"/>
    </location>
    <ligand>
        <name>ATP</name>
        <dbReference type="ChEBI" id="CHEBI:30616"/>
        <note>ligand shared between two neighboring subunits</note>
    </ligand>
</feature>
<keyword evidence="3 10" id="KW-0554">One-carbon metabolism</keyword>
<feature type="binding site" evidence="10">
    <location>
        <position position="268"/>
    </location>
    <ligand>
        <name>ATP</name>
        <dbReference type="ChEBI" id="CHEBI:30616"/>
        <note>ligand shared between two neighboring subunits</note>
    </ligand>
</feature>
<evidence type="ECO:0000256" key="6">
    <source>
        <dbReference type="ARBA" id="ARBA00022741"/>
    </source>
</evidence>
<keyword evidence="9 10" id="KW-0630">Potassium</keyword>
<feature type="domain" description="S-adenosylmethionine synthetase N-terminal" evidence="12">
    <location>
        <begin position="5"/>
        <end position="86"/>
    </location>
</feature>
<reference evidence="15 16" key="1">
    <citation type="submission" date="2019-03" db="EMBL/GenBank/DDBJ databases">
        <title>Draft genome sequence data and analysis of a Fermenting Bacterium, Soehngenia longevitae strain 1933PT, isolated from petroleum reservoir in Azerbaijan.</title>
        <authorList>
            <person name="Grouzdev D.S."/>
            <person name="Bidzhieva S.K."/>
            <person name="Sokolova D.S."/>
            <person name="Tourova T.P."/>
            <person name="Poltaraus A.B."/>
            <person name="Nazina T.N."/>
        </authorList>
    </citation>
    <scope>NUCLEOTIDE SEQUENCE [LARGE SCALE GENOMIC DNA]</scope>
    <source>
        <strain evidence="15 16">1933P</strain>
    </source>
</reference>
<protein>
    <recommendedName>
        <fullName evidence="10">S-adenosylmethionine synthase</fullName>
        <shortName evidence="10">AdoMet synthase</shortName>
        <ecNumber evidence="10">2.5.1.6</ecNumber>
    </recommendedName>
    <alternativeName>
        <fullName evidence="10">MAT</fullName>
    </alternativeName>
    <alternativeName>
        <fullName evidence="10">Methionine adenosyltransferase</fullName>
    </alternativeName>
</protein>
<dbReference type="EC" id="2.5.1.6" evidence="10"/>
<feature type="domain" description="S-adenosylmethionine synthetase C-terminal" evidence="14">
    <location>
        <begin position="235"/>
        <end position="371"/>
    </location>
</feature>
<feature type="domain" description="S-adenosylmethionine synthetase central" evidence="13">
    <location>
        <begin position="117"/>
        <end position="233"/>
    </location>
</feature>
<dbReference type="Pfam" id="PF02773">
    <property type="entry name" value="S-AdoMet_synt_C"/>
    <property type="match status" value="1"/>
</dbReference>
<evidence type="ECO:0000259" key="12">
    <source>
        <dbReference type="Pfam" id="PF00438"/>
    </source>
</evidence>
<evidence type="ECO:0000256" key="4">
    <source>
        <dbReference type="ARBA" id="ARBA00022679"/>
    </source>
</evidence>
<feature type="binding site" evidence="10">
    <location>
        <position position="43"/>
    </location>
    <ligand>
        <name>K(+)</name>
        <dbReference type="ChEBI" id="CHEBI:29103"/>
    </ligand>
</feature>
<comment type="cofactor">
    <cofactor evidence="10">
        <name>K(+)</name>
        <dbReference type="ChEBI" id="CHEBI:29103"/>
    </cofactor>
    <text evidence="10">Binds 1 potassium ion per subunit.</text>
</comment>
<feature type="binding site" description="in other chain" evidence="10">
    <location>
        <begin position="166"/>
        <end position="168"/>
    </location>
    <ligand>
        <name>ATP</name>
        <dbReference type="ChEBI" id="CHEBI:30616"/>
        <note>ligand shared between two neighboring subunits</note>
    </ligand>
</feature>
<dbReference type="GO" id="GO:0006556">
    <property type="term" value="P:S-adenosylmethionine biosynthetic process"/>
    <property type="evidence" value="ECO:0007669"/>
    <property type="project" value="UniProtKB-UniRule"/>
</dbReference>
<comment type="subunit">
    <text evidence="10">Homotetramer; dimer of dimers.</text>
</comment>
<feature type="binding site" description="in other chain" evidence="10">
    <location>
        <begin position="232"/>
        <end position="233"/>
    </location>
    <ligand>
        <name>ATP</name>
        <dbReference type="ChEBI" id="CHEBI:30616"/>
        <note>ligand shared between two neighboring subunits</note>
    </ligand>
</feature>
<keyword evidence="4 10" id="KW-0808">Transferase</keyword>
<dbReference type="Proteomes" id="UP000298381">
    <property type="component" value="Unassembled WGS sequence"/>
</dbReference>
<dbReference type="InterPro" id="IPR022630">
    <property type="entry name" value="S-AdoMet_synt_C"/>
</dbReference>
<evidence type="ECO:0000256" key="1">
    <source>
        <dbReference type="ARBA" id="ARBA00005224"/>
    </source>
</evidence>
<proteinExistence type="inferred from homology"/>
<evidence type="ECO:0000256" key="10">
    <source>
        <dbReference type="HAMAP-Rule" id="MF_00086"/>
    </source>
</evidence>
<feature type="binding site" evidence="10">
    <location>
        <position position="241"/>
    </location>
    <ligand>
        <name>L-methionine</name>
        <dbReference type="ChEBI" id="CHEBI:57844"/>
        <note>ligand shared between two neighboring subunits</note>
    </ligand>
</feature>
<dbReference type="InterPro" id="IPR022636">
    <property type="entry name" value="S-AdoMet_synthetase_sfam"/>
</dbReference>
<feature type="binding site" description="in other chain" evidence="10">
    <location>
        <position position="15"/>
    </location>
    <ligand>
        <name>ATP</name>
        <dbReference type="ChEBI" id="CHEBI:30616"/>
        <note>ligand shared between two neighboring subunits</note>
    </ligand>
</feature>
<evidence type="ECO:0000256" key="3">
    <source>
        <dbReference type="ARBA" id="ARBA00022563"/>
    </source>
</evidence>
<evidence type="ECO:0000259" key="13">
    <source>
        <dbReference type="Pfam" id="PF02772"/>
    </source>
</evidence>
<evidence type="ECO:0000256" key="2">
    <source>
        <dbReference type="ARBA" id="ARBA00009685"/>
    </source>
</evidence>
<dbReference type="GO" id="GO:0004478">
    <property type="term" value="F:methionine adenosyltransferase activity"/>
    <property type="evidence" value="ECO:0007669"/>
    <property type="project" value="UniProtKB-UniRule"/>
</dbReference>
<dbReference type="PIRSF" id="PIRSF000497">
    <property type="entry name" value="MAT"/>
    <property type="match status" value="1"/>
</dbReference>
<dbReference type="Gene3D" id="3.30.300.10">
    <property type="match status" value="3"/>
</dbReference>
<dbReference type="NCBIfam" id="TIGR01034">
    <property type="entry name" value="metK"/>
    <property type="match status" value="1"/>
</dbReference>
<feature type="binding site" description="in other chain" evidence="10">
    <location>
        <position position="92"/>
    </location>
    <ligand>
        <name>L-methionine</name>
        <dbReference type="ChEBI" id="CHEBI:57844"/>
        <note>ligand shared between two neighboring subunits</note>
    </ligand>
</feature>
<feature type="binding site" evidence="10">
    <location>
        <position position="17"/>
    </location>
    <ligand>
        <name>Mg(2+)</name>
        <dbReference type="ChEBI" id="CHEBI:18420"/>
    </ligand>
</feature>
<evidence type="ECO:0000259" key="14">
    <source>
        <dbReference type="Pfam" id="PF02773"/>
    </source>
</evidence>
<dbReference type="GO" id="GO:0005524">
    <property type="term" value="F:ATP binding"/>
    <property type="evidence" value="ECO:0007669"/>
    <property type="project" value="UniProtKB-UniRule"/>
</dbReference>
<dbReference type="InterPro" id="IPR022631">
    <property type="entry name" value="ADOMET_SYNTHASE_CS"/>
</dbReference>
<feature type="binding site" evidence="10">
    <location>
        <position position="264"/>
    </location>
    <ligand>
        <name>ATP</name>
        <dbReference type="ChEBI" id="CHEBI:30616"/>
        <note>ligand shared between two neighboring subunits</note>
    </ligand>
</feature>
<evidence type="ECO:0000256" key="8">
    <source>
        <dbReference type="ARBA" id="ARBA00022842"/>
    </source>
</evidence>
<comment type="similarity">
    <text evidence="2 10 11">Belongs to the AdoMet synthase family.</text>
</comment>
<dbReference type="PANTHER" id="PTHR11964">
    <property type="entry name" value="S-ADENOSYLMETHIONINE SYNTHETASE"/>
    <property type="match status" value="1"/>
</dbReference>
<feature type="binding site" description="in other chain" evidence="10">
    <location>
        <position position="56"/>
    </location>
    <ligand>
        <name>L-methionine</name>
        <dbReference type="ChEBI" id="CHEBI:57844"/>
        <note>ligand shared between two neighboring subunits</note>
    </ligand>
</feature>
<dbReference type="SUPFAM" id="SSF55973">
    <property type="entry name" value="S-adenosylmethionine synthetase"/>
    <property type="match status" value="3"/>
</dbReference>
<dbReference type="OrthoDB" id="9801686at2"/>
<evidence type="ECO:0000313" key="16">
    <source>
        <dbReference type="Proteomes" id="UP000298381"/>
    </source>
</evidence>
<comment type="function">
    <text evidence="10">Catalyzes the formation of S-adenosylmethionine (AdoMet) from methionine and ATP. The overall synthetic reaction is composed of two sequential steps, AdoMet formation and the subsequent tripolyphosphate hydrolysis which occurs prior to release of AdoMet from the enzyme.</text>
</comment>
<keyword evidence="5 10" id="KW-0479">Metal-binding</keyword>
<dbReference type="GO" id="GO:0005737">
    <property type="term" value="C:cytoplasm"/>
    <property type="evidence" value="ECO:0007669"/>
    <property type="project" value="UniProtKB-SubCell"/>
</dbReference>
<comment type="cofactor">
    <cofactor evidence="10">
        <name>Mg(2+)</name>
        <dbReference type="ChEBI" id="CHEBI:18420"/>
    </cofactor>
    <text evidence="10">Binds 2 divalent ions per subunit.</text>
</comment>
<dbReference type="InterPro" id="IPR022628">
    <property type="entry name" value="S-AdoMet_synt_N"/>
</dbReference>
<dbReference type="GO" id="GO:0000287">
    <property type="term" value="F:magnesium ion binding"/>
    <property type="evidence" value="ECO:0007669"/>
    <property type="project" value="UniProtKB-UniRule"/>
</dbReference>
<evidence type="ECO:0000256" key="11">
    <source>
        <dbReference type="RuleBase" id="RU004462"/>
    </source>
</evidence>
<accession>A0A4Z0D9N6</accession>
<evidence type="ECO:0000256" key="7">
    <source>
        <dbReference type="ARBA" id="ARBA00022840"/>
    </source>
</evidence>
<organism evidence="15 16">
    <name type="scientific">Soehngenia longivitae</name>
    <dbReference type="NCBI Taxonomy" id="2562294"/>
    <lineage>
        <taxon>Bacteria</taxon>
        <taxon>Bacillati</taxon>
        <taxon>Bacillota</taxon>
        <taxon>Tissierellia</taxon>
        <taxon>Tissierellales</taxon>
        <taxon>Tissierellaceae</taxon>
        <taxon>Soehngenia</taxon>
    </lineage>
</organism>
<dbReference type="Pfam" id="PF00438">
    <property type="entry name" value="S-AdoMet_synt_N"/>
    <property type="match status" value="1"/>
</dbReference>
<dbReference type="UniPathway" id="UPA00315">
    <property type="reaction ID" value="UER00080"/>
</dbReference>
<dbReference type="FunFam" id="3.30.300.10:FF:000003">
    <property type="entry name" value="S-adenosylmethionine synthase"/>
    <property type="match status" value="1"/>
</dbReference>
<dbReference type="CDD" id="cd18079">
    <property type="entry name" value="S-AdoMet_synt"/>
    <property type="match status" value="1"/>
</dbReference>
<dbReference type="HAMAP" id="MF_00086">
    <property type="entry name" value="S_AdoMet_synth1"/>
    <property type="match status" value="1"/>
</dbReference>
<dbReference type="AlphaFoldDB" id="A0A4Z0D9N6"/>
<sequence>MSKNYRTAESVCKGHPDKLSDLIADSILDACLRRDKSSRVACEVMATKGKIIVAGEITCSEKINIRLIVKNVLREVGYNPWKFTVLVYVHHQSVDIAAGVDTALEARDGITDPYSSIGAGDQGTVYGFATNETRELLPLPLLLSHRIVKRIDECRKGKIITGILPDGKAQVTVEYDGDKPIRVKTVVVSVQHLKDKTQKQLESDILNNVLWKCFEDFPFDDETEILINPSGRFVLGGPAADTGLTGRKIMVDTYGGLASHGGGALSGKDPTKVDRSGAYMARYIAKNIVWSGLADKCEVAISYAIGKANPVSVNVTSFGTGKISDEDLTELVKEIFNLRPAAIIEKLHLRNAIYSDTATYGHFNSSLFPWENVDFNLNLRKVAERYEDRKTEN</sequence>